<keyword evidence="2" id="KW-1185">Reference proteome</keyword>
<accession>A0A2B4R798</accession>
<feature type="non-terminal residue" evidence="1">
    <location>
        <position position="253"/>
    </location>
</feature>
<dbReference type="EMBL" id="LSMT01001229">
    <property type="protein sequence ID" value="PFX12693.1"/>
    <property type="molecule type" value="Genomic_DNA"/>
</dbReference>
<gene>
    <name evidence="1" type="ORF">AWC38_SpisGene23304</name>
</gene>
<dbReference type="AlphaFoldDB" id="A0A2B4R798"/>
<evidence type="ECO:0000313" key="1">
    <source>
        <dbReference type="EMBL" id="PFX12693.1"/>
    </source>
</evidence>
<protein>
    <recommendedName>
        <fullName evidence="3">Endonuclease/exonuclease/phosphatase domain-containing protein</fullName>
    </recommendedName>
</protein>
<evidence type="ECO:0008006" key="3">
    <source>
        <dbReference type="Google" id="ProtNLM"/>
    </source>
</evidence>
<comment type="caution">
    <text evidence="1">The sequence shown here is derived from an EMBL/GenBank/DDBJ whole genome shotgun (WGS) entry which is preliminary data.</text>
</comment>
<reference evidence="2" key="1">
    <citation type="journal article" date="2017" name="bioRxiv">
        <title>Comparative analysis of the genomes of Stylophora pistillata and Acropora digitifera provides evidence for extensive differences between species of corals.</title>
        <authorList>
            <person name="Voolstra C.R."/>
            <person name="Li Y."/>
            <person name="Liew Y.J."/>
            <person name="Baumgarten S."/>
            <person name="Zoccola D."/>
            <person name="Flot J.-F."/>
            <person name="Tambutte S."/>
            <person name="Allemand D."/>
            <person name="Aranda M."/>
        </authorList>
    </citation>
    <scope>NUCLEOTIDE SEQUENCE [LARGE SCALE GENOMIC DNA]</scope>
</reference>
<evidence type="ECO:0000313" key="2">
    <source>
        <dbReference type="Proteomes" id="UP000225706"/>
    </source>
</evidence>
<organism evidence="1 2">
    <name type="scientific">Stylophora pistillata</name>
    <name type="common">Smooth cauliflower coral</name>
    <dbReference type="NCBI Taxonomy" id="50429"/>
    <lineage>
        <taxon>Eukaryota</taxon>
        <taxon>Metazoa</taxon>
        <taxon>Cnidaria</taxon>
        <taxon>Anthozoa</taxon>
        <taxon>Hexacorallia</taxon>
        <taxon>Scleractinia</taxon>
        <taxon>Astrocoeniina</taxon>
        <taxon>Pocilloporidae</taxon>
        <taxon>Stylophora</taxon>
    </lineage>
</organism>
<dbReference type="Proteomes" id="UP000225706">
    <property type="component" value="Unassembled WGS sequence"/>
</dbReference>
<proteinExistence type="predicted"/>
<name>A0A2B4R798_STYPI</name>
<sequence length="253" mass="29470">MRGDTSECAMDWRKDFFYPTLATFPPRANAADTDQDASYDCNRMKRILRRFGYFNVIESPTRITANSKSLIDLIIVSPNLQASNVLAGSIDLGISDHHLIFSAFSTKRSNSKPKLITVRNYKDMDDEKLQRTLEEAPWHIVSAVEDVEASVYLWETMFKDIIESNIKRRNVKVRHKSLPWINTEIRKAMNQRYKCLKAAQGKPHDNPLWDTIYKAKRNAVRSMLRKAEASYWIWLFKESSSPTDFWKISNRIL</sequence>